<organism evidence="7 8">
    <name type="scientific">Ophiostoma piceae (strain UAMH 11346)</name>
    <name type="common">Sap stain fungus</name>
    <dbReference type="NCBI Taxonomy" id="1262450"/>
    <lineage>
        <taxon>Eukaryota</taxon>
        <taxon>Fungi</taxon>
        <taxon>Dikarya</taxon>
        <taxon>Ascomycota</taxon>
        <taxon>Pezizomycotina</taxon>
        <taxon>Sordariomycetes</taxon>
        <taxon>Sordariomycetidae</taxon>
        <taxon>Ophiostomatales</taxon>
        <taxon>Ophiostomataceae</taxon>
        <taxon>Ophiostoma</taxon>
    </lineage>
</organism>
<dbReference type="InterPro" id="IPR045225">
    <property type="entry name" value="Uracil/uridine/allantoin_perm"/>
</dbReference>
<keyword evidence="3 6" id="KW-0812">Transmembrane</keyword>
<dbReference type="Gene3D" id="1.10.4160.10">
    <property type="entry name" value="Hydantoin permease"/>
    <property type="match status" value="1"/>
</dbReference>
<gene>
    <name evidence="7" type="ORF">F503_04053</name>
</gene>
<dbReference type="PANTHER" id="PTHR30618:SF0">
    <property type="entry name" value="PURINE-URACIL PERMEASE NCS1"/>
    <property type="match status" value="1"/>
</dbReference>
<dbReference type="Proteomes" id="UP000016923">
    <property type="component" value="Unassembled WGS sequence"/>
</dbReference>
<keyword evidence="4 6" id="KW-1133">Transmembrane helix</keyword>
<feature type="transmembrane region" description="Helical" evidence="6">
    <location>
        <begin position="103"/>
        <end position="125"/>
    </location>
</feature>
<dbReference type="GO" id="GO:0005886">
    <property type="term" value="C:plasma membrane"/>
    <property type="evidence" value="ECO:0007669"/>
    <property type="project" value="TreeGrafter"/>
</dbReference>
<dbReference type="Pfam" id="PF02133">
    <property type="entry name" value="Transp_cyt_pur"/>
    <property type="match status" value="1"/>
</dbReference>
<feature type="transmembrane region" description="Helical" evidence="6">
    <location>
        <begin position="402"/>
        <end position="419"/>
    </location>
</feature>
<reference evidence="7 8" key="1">
    <citation type="journal article" date="2013" name="BMC Genomics">
        <title>The genome and transcriptome of the pine saprophyte Ophiostoma piceae, and a comparison with the bark beetle-associated pine pathogen Grosmannia clavigera.</title>
        <authorList>
            <person name="Haridas S."/>
            <person name="Wang Y."/>
            <person name="Lim L."/>
            <person name="Massoumi Alamouti S."/>
            <person name="Jackman S."/>
            <person name="Docking R."/>
            <person name="Robertson G."/>
            <person name="Birol I."/>
            <person name="Bohlmann J."/>
            <person name="Breuil C."/>
        </authorList>
    </citation>
    <scope>NUCLEOTIDE SEQUENCE [LARGE SCALE GENOMIC DNA]</scope>
    <source>
        <strain evidence="7 8">UAMH 11346</strain>
    </source>
</reference>
<name>S3BNE3_OPHP1</name>
<dbReference type="OMA" id="RWHILYV"/>
<evidence type="ECO:0000256" key="4">
    <source>
        <dbReference type="ARBA" id="ARBA00022989"/>
    </source>
</evidence>
<feature type="transmembrane region" description="Helical" evidence="6">
    <location>
        <begin position="273"/>
        <end position="295"/>
    </location>
</feature>
<evidence type="ECO:0000256" key="3">
    <source>
        <dbReference type="ARBA" id="ARBA00022692"/>
    </source>
</evidence>
<evidence type="ECO:0000313" key="7">
    <source>
        <dbReference type="EMBL" id="EPE02704.1"/>
    </source>
</evidence>
<dbReference type="VEuPathDB" id="FungiDB:F503_04053"/>
<comment type="similarity">
    <text evidence="2">Belongs to the purine-cytosine permease (2.A.39) family.</text>
</comment>
<feature type="transmembrane region" description="Helical" evidence="6">
    <location>
        <begin position="228"/>
        <end position="253"/>
    </location>
</feature>
<protein>
    <submittedName>
        <fullName evidence="7">Cytosine-purine permease</fullName>
    </submittedName>
</protein>
<evidence type="ECO:0000256" key="5">
    <source>
        <dbReference type="ARBA" id="ARBA00023136"/>
    </source>
</evidence>
<dbReference type="PANTHER" id="PTHR30618">
    <property type="entry name" value="NCS1 FAMILY PURINE/PYRIMIDINE TRANSPORTER"/>
    <property type="match status" value="1"/>
</dbReference>
<feature type="transmembrane region" description="Helical" evidence="6">
    <location>
        <begin position="358"/>
        <end position="381"/>
    </location>
</feature>
<feature type="transmembrane region" description="Helical" evidence="6">
    <location>
        <begin position="513"/>
        <end position="532"/>
    </location>
</feature>
<sequence>MESFNEKSDSPSAGGTVDVAAGSSLEVDAAPVYSNWLERLKAALQVEQQPGTFAPGRWSNADLDPTPPEQQTWTTMNFIFYWLNDAIAPGNLRLGSSLYTVGLSWQLCLVIIALGHFLMAIGLTLNGAVGSRFHIPYTIQSRASFGIYFSFVVVVIRMVVAAFWYGINTYTGAQCVHVILVALWPQFTNLHNALPASANTTTQMMVSYIIYFLFVLPFHWIHPRRLRWFFAIKSLLCLPAIFGILIWACVTTGNGVDNPVFHRGSILHGSELGWAFMSGLNAMLGNYGTLAVNINDFTRYARRERQTWVQFVIIPTSFMLMALFGLIIVGSAERIYGELQWDVLSIMNSWNNTTKGRVGAVFAAGAMVLAQMGTNLGANCVSAANDLNAMFPRYINLRRGSFLIAFIGAWALTPWNILASADALLTFMDGYVVWLAPITGVLLADFYLVHNQFYKTRDLYDPKGRYRYNRFGTNWRAVVAWTVGWMPLLAGLANSINSANKITVGTEHFYSLGYMYGMSVSFVVYTGLNYAFPANLTMASDD</sequence>
<dbReference type="GO" id="GO:0015205">
    <property type="term" value="F:nucleobase transmembrane transporter activity"/>
    <property type="evidence" value="ECO:0007669"/>
    <property type="project" value="TreeGrafter"/>
</dbReference>
<feature type="transmembrane region" description="Helical" evidence="6">
    <location>
        <begin position="204"/>
        <end position="221"/>
    </location>
</feature>
<keyword evidence="8" id="KW-1185">Reference proteome</keyword>
<feature type="transmembrane region" description="Helical" evidence="6">
    <location>
        <begin position="307"/>
        <end position="329"/>
    </location>
</feature>
<dbReference type="CDD" id="cd11482">
    <property type="entry name" value="SLC-NCS1sbd_NRT1-like"/>
    <property type="match status" value="1"/>
</dbReference>
<dbReference type="InterPro" id="IPR001248">
    <property type="entry name" value="Pur-cyt_permease"/>
</dbReference>
<accession>S3BNE3</accession>
<feature type="transmembrane region" description="Helical" evidence="6">
    <location>
        <begin position="431"/>
        <end position="454"/>
    </location>
</feature>
<feature type="transmembrane region" description="Helical" evidence="6">
    <location>
        <begin position="145"/>
        <end position="167"/>
    </location>
</feature>
<dbReference type="HOGENOM" id="CLU_021555_4_1_1"/>
<evidence type="ECO:0000313" key="8">
    <source>
        <dbReference type="Proteomes" id="UP000016923"/>
    </source>
</evidence>
<evidence type="ECO:0000256" key="2">
    <source>
        <dbReference type="ARBA" id="ARBA00008974"/>
    </source>
</evidence>
<dbReference type="eggNOG" id="KOG2466">
    <property type="taxonomic scope" value="Eukaryota"/>
</dbReference>
<keyword evidence="5 6" id="KW-0472">Membrane</keyword>
<dbReference type="OrthoDB" id="2018619at2759"/>
<dbReference type="EMBL" id="KE148175">
    <property type="protein sequence ID" value="EPE02704.1"/>
    <property type="molecule type" value="Genomic_DNA"/>
</dbReference>
<evidence type="ECO:0000256" key="1">
    <source>
        <dbReference type="ARBA" id="ARBA00004141"/>
    </source>
</evidence>
<dbReference type="AlphaFoldDB" id="S3BNE3"/>
<feature type="transmembrane region" description="Helical" evidence="6">
    <location>
        <begin position="475"/>
        <end position="493"/>
    </location>
</feature>
<proteinExistence type="inferred from homology"/>
<evidence type="ECO:0000256" key="6">
    <source>
        <dbReference type="SAM" id="Phobius"/>
    </source>
</evidence>
<comment type="subcellular location">
    <subcellularLocation>
        <location evidence="1">Membrane</location>
        <topology evidence="1">Multi-pass membrane protein</topology>
    </subcellularLocation>
</comment>